<evidence type="ECO:0000313" key="3">
    <source>
        <dbReference type="EMBL" id="BAU90183.1"/>
    </source>
</evidence>
<feature type="region of interest" description="Disordered" evidence="1">
    <location>
        <begin position="276"/>
        <end position="313"/>
    </location>
</feature>
<sequence length="313" mass="33190">MVCAPCLRLPCPPGAVSDRLGAGRSSEVFAEGSDRVVKLYRRPFEPEAVANELAASRLAHGFGLPVPQAFGIVGRAGRTGILFMRLDGPPMILRYACNPLGLLLALRRLARIQHAVHAFPAAGLPSLHARLRHEIEGARVPEPLREAALAALARLPEGDRLCHGDLHPGNVISTRAGLHLIDWQKAAAGDPAADAARSELMLRYGRFGPAWFSRLAPVRLARQLIAAWYVAGYRAASGLPREAIAAWHLPVTVARLFGQPSDTDAELLAAVEALARESPSPEKANRFAGPGQSSGSDPVGDAAAQGPSASVPR</sequence>
<dbReference type="OrthoDB" id="179763at2"/>
<dbReference type="Proteomes" id="UP000218288">
    <property type="component" value="Chromosome"/>
</dbReference>
<evidence type="ECO:0000259" key="2">
    <source>
        <dbReference type="Pfam" id="PF01636"/>
    </source>
</evidence>
<protein>
    <submittedName>
        <fullName evidence="3">Aminoglycoside phosphotransferase</fullName>
    </submittedName>
</protein>
<dbReference type="GO" id="GO:0016740">
    <property type="term" value="F:transferase activity"/>
    <property type="evidence" value="ECO:0007669"/>
    <property type="project" value="UniProtKB-KW"/>
</dbReference>
<dbReference type="SUPFAM" id="SSF56112">
    <property type="entry name" value="Protein kinase-like (PK-like)"/>
    <property type="match status" value="1"/>
</dbReference>
<name>A0A160PDN9_9HYPH</name>
<evidence type="ECO:0000256" key="1">
    <source>
        <dbReference type="SAM" id="MobiDB-lite"/>
    </source>
</evidence>
<dbReference type="EMBL" id="AP014809">
    <property type="protein sequence ID" value="BAU90183.1"/>
    <property type="molecule type" value="Genomic_DNA"/>
</dbReference>
<dbReference type="InterPro" id="IPR002575">
    <property type="entry name" value="Aminoglycoside_PTrfase"/>
</dbReference>
<gene>
    <name evidence="3" type="ORF">MPPM_1578</name>
</gene>
<reference evidence="3 4" key="1">
    <citation type="journal article" date="2016" name="Genome Announc.">
        <title>Complete Genome Sequence of Methylobacterium populi P-1M, Isolated from Pink-Pigmented Household Biofilm.</title>
        <authorList>
            <person name="Morohoshi T."/>
            <person name="Ikeda T."/>
        </authorList>
    </citation>
    <scope>NUCLEOTIDE SEQUENCE [LARGE SCALE GENOMIC DNA]</scope>
    <source>
        <strain evidence="3 4">P-1M</strain>
    </source>
</reference>
<dbReference type="Gene3D" id="3.90.1200.10">
    <property type="match status" value="1"/>
</dbReference>
<proteinExistence type="predicted"/>
<feature type="domain" description="Aminoglycoside phosphotransferase" evidence="2">
    <location>
        <begin position="20"/>
        <end position="210"/>
    </location>
</feature>
<evidence type="ECO:0000313" key="4">
    <source>
        <dbReference type="Proteomes" id="UP000218288"/>
    </source>
</evidence>
<keyword evidence="3" id="KW-0808">Transferase</keyword>
<dbReference type="InterPro" id="IPR011009">
    <property type="entry name" value="Kinase-like_dom_sf"/>
</dbReference>
<organism evidence="3 4">
    <name type="scientific">Methylorubrum populi</name>
    <dbReference type="NCBI Taxonomy" id="223967"/>
    <lineage>
        <taxon>Bacteria</taxon>
        <taxon>Pseudomonadati</taxon>
        <taxon>Pseudomonadota</taxon>
        <taxon>Alphaproteobacteria</taxon>
        <taxon>Hyphomicrobiales</taxon>
        <taxon>Methylobacteriaceae</taxon>
        <taxon>Methylorubrum</taxon>
    </lineage>
</organism>
<accession>A0A160PDN9</accession>
<dbReference type="AlphaFoldDB" id="A0A160PDN9"/>
<dbReference type="Pfam" id="PF01636">
    <property type="entry name" value="APH"/>
    <property type="match status" value="1"/>
</dbReference>